<reference evidence="2 3" key="1">
    <citation type="submission" date="2023-12" db="EMBL/GenBank/DDBJ databases">
        <title>Baltic Sea Cyanobacteria.</title>
        <authorList>
            <person name="Delbaje E."/>
            <person name="Fewer D.P."/>
            <person name="Shishido T.K."/>
        </authorList>
    </citation>
    <scope>NUCLEOTIDE SEQUENCE [LARGE SCALE GENOMIC DNA]</scope>
    <source>
        <strain evidence="2 3">UHCC 0060</strain>
    </source>
</reference>
<dbReference type="PROSITE" id="PS50006">
    <property type="entry name" value="FHA_DOMAIN"/>
    <property type="match status" value="1"/>
</dbReference>
<dbReference type="InterPro" id="IPR008984">
    <property type="entry name" value="SMAD_FHA_dom_sf"/>
</dbReference>
<evidence type="ECO:0000313" key="3">
    <source>
        <dbReference type="Proteomes" id="UP001303285"/>
    </source>
</evidence>
<dbReference type="SUPFAM" id="SSF49879">
    <property type="entry name" value="SMAD/FHA domain"/>
    <property type="match status" value="1"/>
</dbReference>
<name>A0ABU5URJ3_NODSP</name>
<evidence type="ECO:0000313" key="2">
    <source>
        <dbReference type="EMBL" id="MEA5608220.1"/>
    </source>
</evidence>
<sequence length="152" mass="17252">MRNPWRSFARFHKYVRFTQLAANKLTVGCVVAQRNAPSTLRLLPNDADHLTISRYHCLLDINPPNIRIRDFGSKNGTYVNGEKIGQRAAHQTPEQGAKLQFPEYDLKSDDEIKLGNTVFAVYIEADPEELDIPNCKMTLYLFANATQISPKS</sequence>
<gene>
    <name evidence="2" type="ORF">VB695_09060</name>
</gene>
<organism evidence="2 3">
    <name type="scientific">Nodularia spumigena UHCC 0060</name>
    <dbReference type="NCBI Taxonomy" id="3110300"/>
    <lineage>
        <taxon>Bacteria</taxon>
        <taxon>Bacillati</taxon>
        <taxon>Cyanobacteriota</taxon>
        <taxon>Cyanophyceae</taxon>
        <taxon>Nostocales</taxon>
        <taxon>Nodulariaceae</taxon>
        <taxon>Nodularia</taxon>
    </lineage>
</organism>
<keyword evidence="3" id="KW-1185">Reference proteome</keyword>
<evidence type="ECO:0000259" key="1">
    <source>
        <dbReference type="PROSITE" id="PS50006"/>
    </source>
</evidence>
<dbReference type="SMART" id="SM00240">
    <property type="entry name" value="FHA"/>
    <property type="match status" value="1"/>
</dbReference>
<feature type="domain" description="FHA" evidence="1">
    <location>
        <begin position="30"/>
        <end position="84"/>
    </location>
</feature>
<dbReference type="Gene3D" id="2.60.200.20">
    <property type="match status" value="1"/>
</dbReference>
<dbReference type="Pfam" id="PF00498">
    <property type="entry name" value="FHA"/>
    <property type="match status" value="1"/>
</dbReference>
<dbReference type="Proteomes" id="UP001303285">
    <property type="component" value="Unassembled WGS sequence"/>
</dbReference>
<dbReference type="InterPro" id="IPR000253">
    <property type="entry name" value="FHA_dom"/>
</dbReference>
<comment type="caution">
    <text evidence="2">The sequence shown here is derived from an EMBL/GenBank/DDBJ whole genome shotgun (WGS) entry which is preliminary data.</text>
</comment>
<dbReference type="EMBL" id="JAYGHK010000023">
    <property type="protein sequence ID" value="MEA5608220.1"/>
    <property type="molecule type" value="Genomic_DNA"/>
</dbReference>
<accession>A0ABU5URJ3</accession>
<proteinExistence type="predicted"/>
<protein>
    <submittedName>
        <fullName evidence="2">FHA domain-containing protein</fullName>
    </submittedName>
</protein>